<feature type="region of interest" description="Disordered" evidence="1">
    <location>
        <begin position="21"/>
        <end position="40"/>
    </location>
</feature>
<evidence type="ECO:0000256" key="1">
    <source>
        <dbReference type="SAM" id="MobiDB-lite"/>
    </source>
</evidence>
<feature type="compositionally biased region" description="Basic and acidic residues" evidence="1">
    <location>
        <begin position="21"/>
        <end position="31"/>
    </location>
</feature>
<keyword evidence="3" id="KW-1185">Reference proteome</keyword>
<reference evidence="2 3" key="1">
    <citation type="submission" date="2019-01" db="EMBL/GenBank/DDBJ databases">
        <authorList>
            <person name="Alioto T."/>
            <person name="Alioto T."/>
        </authorList>
    </citation>
    <scope>NUCLEOTIDE SEQUENCE [LARGE SCALE GENOMIC DNA]</scope>
</reference>
<evidence type="ECO:0000313" key="3">
    <source>
        <dbReference type="Proteomes" id="UP000386466"/>
    </source>
</evidence>
<sequence>AQIEVVTSAFVLNIKAFKETPRNRKESEKHQHSGNNTVDEMVITAQRMW</sequence>
<dbReference type="InterPro" id="IPR036769">
    <property type="entry name" value="Ribosomal_uL11_C_sf"/>
</dbReference>
<keyword evidence="2" id="KW-0689">Ribosomal protein</keyword>
<proteinExistence type="predicted"/>
<dbReference type="GO" id="GO:0005840">
    <property type="term" value="C:ribosome"/>
    <property type="evidence" value="ECO:0007669"/>
    <property type="project" value="UniProtKB-KW"/>
</dbReference>
<organism evidence="2 3">
    <name type="scientific">Lynx pardinus</name>
    <name type="common">Iberian lynx</name>
    <name type="synonym">Felis pardina</name>
    <dbReference type="NCBI Taxonomy" id="191816"/>
    <lineage>
        <taxon>Eukaryota</taxon>
        <taxon>Metazoa</taxon>
        <taxon>Chordata</taxon>
        <taxon>Craniata</taxon>
        <taxon>Vertebrata</taxon>
        <taxon>Euteleostomi</taxon>
        <taxon>Mammalia</taxon>
        <taxon>Eutheria</taxon>
        <taxon>Laurasiatheria</taxon>
        <taxon>Carnivora</taxon>
        <taxon>Feliformia</taxon>
        <taxon>Felidae</taxon>
        <taxon>Felinae</taxon>
        <taxon>Lynx</taxon>
    </lineage>
</organism>
<feature type="non-terminal residue" evidence="2">
    <location>
        <position position="1"/>
    </location>
</feature>
<dbReference type="Gene3D" id="1.10.10.250">
    <property type="entry name" value="Ribosomal protein L11, C-terminal domain"/>
    <property type="match status" value="1"/>
</dbReference>
<accession>A0A485MDS3</accession>
<gene>
    <name evidence="2" type="ORF">LYPA_23C019250</name>
</gene>
<dbReference type="EMBL" id="CAAGRJ010000175">
    <property type="protein sequence ID" value="VFV17726.1"/>
    <property type="molecule type" value="Genomic_DNA"/>
</dbReference>
<dbReference type="Proteomes" id="UP000386466">
    <property type="component" value="Unassembled WGS sequence"/>
</dbReference>
<name>A0A485MDS3_LYNPA</name>
<keyword evidence="2" id="KW-0687">Ribonucleoprotein</keyword>
<protein>
    <submittedName>
        <fullName evidence="2">60s ribosomal protein l12-like</fullName>
    </submittedName>
</protein>
<evidence type="ECO:0000313" key="2">
    <source>
        <dbReference type="EMBL" id="VFV17726.1"/>
    </source>
</evidence>
<dbReference type="AlphaFoldDB" id="A0A485MDS3"/>